<protein>
    <submittedName>
        <fullName evidence="3">Uncharacterized protein</fullName>
    </submittedName>
</protein>
<proteinExistence type="predicted"/>
<name>A0A182NHQ1_9DIPT</name>
<accession>A0A182NHQ1</accession>
<dbReference type="EnsemblMetazoa" id="ADIR007174-RA">
    <property type="protein sequence ID" value="ADIR007174-PA"/>
    <property type="gene ID" value="ADIR007174"/>
</dbReference>
<keyword evidence="2" id="KW-0472">Membrane</keyword>
<organism evidence="3 4">
    <name type="scientific">Anopheles dirus</name>
    <dbReference type="NCBI Taxonomy" id="7168"/>
    <lineage>
        <taxon>Eukaryota</taxon>
        <taxon>Metazoa</taxon>
        <taxon>Ecdysozoa</taxon>
        <taxon>Arthropoda</taxon>
        <taxon>Hexapoda</taxon>
        <taxon>Insecta</taxon>
        <taxon>Pterygota</taxon>
        <taxon>Neoptera</taxon>
        <taxon>Endopterygota</taxon>
        <taxon>Diptera</taxon>
        <taxon>Nematocera</taxon>
        <taxon>Culicoidea</taxon>
        <taxon>Culicidae</taxon>
        <taxon>Anophelinae</taxon>
        <taxon>Anopheles</taxon>
    </lineage>
</organism>
<feature type="region of interest" description="Disordered" evidence="1">
    <location>
        <begin position="240"/>
        <end position="327"/>
    </location>
</feature>
<reference evidence="4" key="1">
    <citation type="submission" date="2013-03" db="EMBL/GenBank/DDBJ databases">
        <title>The Genome Sequence of Anopheles dirus WRAIR2.</title>
        <authorList>
            <consortium name="The Broad Institute Genomics Platform"/>
            <person name="Neafsey D.E."/>
            <person name="Walton C."/>
            <person name="Walker B."/>
            <person name="Young S.K."/>
            <person name="Zeng Q."/>
            <person name="Gargeya S."/>
            <person name="Fitzgerald M."/>
            <person name="Haas B."/>
            <person name="Abouelleil A."/>
            <person name="Allen A.W."/>
            <person name="Alvarado L."/>
            <person name="Arachchi H.M."/>
            <person name="Berlin A.M."/>
            <person name="Chapman S.B."/>
            <person name="Gainer-Dewar J."/>
            <person name="Goldberg J."/>
            <person name="Griggs A."/>
            <person name="Gujja S."/>
            <person name="Hansen M."/>
            <person name="Howarth C."/>
            <person name="Imamovic A."/>
            <person name="Ireland A."/>
            <person name="Larimer J."/>
            <person name="McCowan C."/>
            <person name="Murphy C."/>
            <person name="Pearson M."/>
            <person name="Poon T.W."/>
            <person name="Priest M."/>
            <person name="Roberts A."/>
            <person name="Saif S."/>
            <person name="Shea T."/>
            <person name="Sisk P."/>
            <person name="Sykes S."/>
            <person name="Wortman J."/>
            <person name="Nusbaum C."/>
            <person name="Birren B."/>
        </authorList>
    </citation>
    <scope>NUCLEOTIDE SEQUENCE [LARGE SCALE GENOMIC DNA]</scope>
    <source>
        <strain evidence="4">WRAIR2</strain>
    </source>
</reference>
<feature type="transmembrane region" description="Helical" evidence="2">
    <location>
        <begin position="45"/>
        <end position="65"/>
    </location>
</feature>
<keyword evidence="2" id="KW-0812">Transmembrane</keyword>
<keyword evidence="2" id="KW-1133">Transmembrane helix</keyword>
<keyword evidence="4" id="KW-1185">Reference proteome</keyword>
<evidence type="ECO:0000313" key="4">
    <source>
        <dbReference type="Proteomes" id="UP000075884"/>
    </source>
</evidence>
<feature type="transmembrane region" description="Helical" evidence="2">
    <location>
        <begin position="384"/>
        <end position="403"/>
    </location>
</feature>
<dbReference type="AlphaFoldDB" id="A0A182NHQ1"/>
<dbReference type="VEuPathDB" id="VectorBase:ADIR007174"/>
<evidence type="ECO:0000256" key="2">
    <source>
        <dbReference type="SAM" id="Phobius"/>
    </source>
</evidence>
<evidence type="ECO:0000313" key="3">
    <source>
        <dbReference type="EnsemblMetazoa" id="ADIR007174-PA"/>
    </source>
</evidence>
<dbReference type="Proteomes" id="UP000075884">
    <property type="component" value="Unassembled WGS sequence"/>
</dbReference>
<sequence length="499" mass="53731">SRRTFGAKKKLSRKQCGNRKRKCTAGATFASMISIGGRNGLRPSALALAVIVFVAGAAVSGRAYAADVKVEKAASIDSSALLEAALCAVKSNPGQCVRQQAARVLSNWEDILNAKKMEMLAEADKEVTARQQSRGLSDAEIARGKPSTLMSQIETGLTALSEFVSEGVDEYVSDKEEAKQEEASSKTHLHHLLKLGNGAGGNPAPAGAPVGRAVADDEDYRDQLAAVEDGLVDYAGLAGAPDKALGRGKQEGDQPDYGFGSGEHSAGLGGGSRSAIGGGRTATGYSAGQQQQEQESEEALSVGDGGQDGGEVAEARRTAAAAGQPSKGAPAALRFVDDGVGGLRRRRKRKGKKKKTFMKLFILGAALKAKIELLLKILSFKLQLKFFAVALIGLLINIARFWIDFKKQPHPQKVIYYEHAQHQHHYDDHGDGDFGGYWKRSLHNVNDDDQGYQGGHDRAERYDEPYLYRNPKYNPAPANHYVPQLTDPHAMAYQQQRPY</sequence>
<feature type="compositionally biased region" description="Gly residues" evidence="1">
    <location>
        <begin position="267"/>
        <end position="281"/>
    </location>
</feature>
<evidence type="ECO:0000256" key="1">
    <source>
        <dbReference type="SAM" id="MobiDB-lite"/>
    </source>
</evidence>
<reference evidence="3" key="2">
    <citation type="submission" date="2020-05" db="UniProtKB">
        <authorList>
            <consortium name="EnsemblMetazoa"/>
        </authorList>
    </citation>
    <scope>IDENTIFICATION</scope>
    <source>
        <strain evidence="3">WRAIR2</strain>
    </source>
</reference>